<sequence length="3407" mass="370973">MPVVSAISSRIIKTPRRFIEDEDYDPPIKIARLESTPNSRFSATSCGSSEKSSAASQHSSQMSSDSSRSSSPSVDTSTDSQASEEIQVLPEERSETPEVHTPLPISQSPENDSNDRRSRRYSVSERSFGSRTTKKLSTLQSAPQQQPSSSPPPPLLTPPPPLQPASSISDHTPWLMPPTIPLASPFLPASAAPMQGKRKSILREPTFRWTSLKHSRSEPQYFSSAKYAKEGLIRKPIFDNFRPPPLTPEDVGFASGFSTSGTAASARLFSPLHSGTRFDMHKRSPLLRAPRFTPSEAHSRIFESVTLPSNRTSAGTSSSGVSNRKRKRKVFSPIRSEPRSPSHSMRTRSGRLSTAELSPLTPPSSVSSSLSISVSPLATSALNPTFTFPSHSLTQSGESAEKSQRPRKQASAPAEPFSSGSPTPLFPWFTPGSQTERGRNKDKAPEELSKDRDADKSVEKDKSRERDREREKENKRESRKEKRKKGSEIQSSSALYPVGRVSKDKVVGEDVATSSSAKKATGRKKSSSLDSGTDIASVTLGDTTAVKTKILIKKGRGNLEKNNLDLGPTAPSLEKEKTLCLSTPSSSTVKHSTSSIGSMLAQADKLPMTDKRVASLLKKAKAQLCKIEKSKSLKQTDQPKAQGQESDSSETSVRGPRIKHVCRRAAVALGRKRAVFPDDMPTLSALPWEEREKILSSMGNDDKSSIAGSEDAEPLAPPIKPIKPVTRNKAPQEPPVKKGRRSRRCGQCPGCQVPEDCGVCTNCLDKPKFGGRNIKKQCCKMRKCQNLQWMPSKAYLQKQAKAVKKKEKKSKTSEKKESKESNVGKSVVDSGQKPVPSAREDPAPKKSNSEPPPRKPIEEKSEEGNASAPVPESKQVTTPASRKSSKQASQPVPVTPPQPPSTAPPRKEVPKTTPSEPKKKPPPPESGPEQSKQKKVAPRPSIPVKQKPKEKEKPPPVSKQENTGTLNILSTLSNGNSSKQKIPADGVHRIRVDFKEDCEAENVWEMGGLGILTSVPITPRVVCFLCASSGHVEFVYCQVCCEPFHKFCLEENERPLEDQLENWCCRRCKFCHVCGRQHQATKQLLECNKCRNSYHPECLGPNYPTKPTKKKKVWICTKCVRCKSCGSTTPGKGWDAQWSHDFSLCHDCAKLFAKGNFCPLCDKCYDDDDYESKMMQCGKCDRWVHSKCENLSDEMYEILSNLPESVAYTCVNCTERHPAEWRLALEKELQISLKQVLTALLNSRTTSHLLRYRQAAKPPDLNPETEESIPSRSSPEGPDPPVLTEVSKQEDQQPLDLEGVKRKMDQGNYTSVVCLYLKRQFSAFGSLRDRAGSKHQEMDAGRLLYIGQNEWTHVNCALWSAEVFEDDDGSLKNVHMAVIRGKQLRCEFCQKPGATVGCCLTSCTSNYHFMCSRAKNCVFLDDKKVYCQRHRDLIKGEVVPENGFEVFRRVFVDFEGISLRRKFLNGLEPENIHMMIGSMTIDCLGILNDLSDCEDKLFPIGYQCSRVYWSTTDARKRCVYTCKIVECRPPVVEPDINSTVEHDENRTIAHSPTSFAEIASKESQNTAEIVSPPSPDRPHSQTSGSCFYHVISKVPRIRTPSYSPTQRSPGCRPLPSAGSPTPTTHEIVTVGDPLLSSGLRSIGSRRHSTSSLSPQRSKLRIMSPMRTGGTYSRNSVSSVSTIGTATDLESSAKAVDHVLGPLNSNTNLGQNTSTSSNSQRTVVTMGTKTSHLDGSSSSEMKHSSASDLASKGSSLKGEKTKVPSSKSSEGSAHTVAYPGIPKLAAQVHNTTPGELNASKIGTFAELSSGPFSSKEALSFPPLHLRGQRNDRDQHTDSNQSVNPPPDEDAGVRTLKLSGVSNRSSIINEHVGSSSRDRRQKGKKSCKETFKEKHSSKSFLEPGQVSTGEEGNLKPEFVDEVLTPEFMGQRPCNNVSSDKIGDKVLSIPGVPKAPSMQVEGSAKELQTPRKRTVKVTLTPLKMESEGQSKNPLKEGSPVSPLQIESASPPTEPVAASESPGDGPVAQPSPNDTSSQDPQSNNYQNLPVQDRNLMLPDGPKPQEDGSFKRRYPRRSARARSNMFFGLTPLYGVRSYGEEDIPFYSSSTGKKRGKRSAEGQVDGADDLSTSDEDDLYYYNFTRTVISSGGDERLASHNLFREEEQCDLPKISQLDGVDDGTESDTSVTATTRKSSQIPKRNGKENGTENLKIERPEDAGEKEHVIKSSVGHKNEPKMDNCHSVSRVKTQGQDSLEAQLSSLESSRRVHTSTPSDKNLLDTYNTELLKSDSDNNNSDDCGNILPSDIMDFVLKNTPSMQALGESPESSSSELLNLGEGLGLDSNREKDMGLFEVFSQQLPTAEPVDSSVSSSISAEEQFELPLELPSDLSVLTTRSPTVPSQNASRLAVISDSGEKRVTITEKSVASSEGDSALLSPGVDPTPEGHMTPDHFIQGHMDADHISSPPCGSVEQGHGNNQDLTRNSSTPGLQVPVSPTVPIQNQKYVPNSTESPGPSQISNAAVQTTPPHLKPATEKLIVVNQNMQPLYVLQTLPNGVTQKIQLTSSVSSTPNVMETNTSVLGPMGSGLTLATGLNPSLPTSPSLFPPASKGLLPMPHHQHLHSFPAAAQSSFPPNISSPPSGLLIGVQPPPDPQLLVSEASQRTDLSTTVATPPSALKKRPISRLQTRKNKKLAPSSTPSTIAPSDVVSNMTLINFTPSQLPNHPNLLDLGSLNTSSHRTVPNIIKRSKSGIMYFEQAPLLPQSVGGTASAAAGASTVSQDTGHLTAGPGSGLASGASVLNVVSMQTTTAPASGTSVPGHVALTNPRLLSAPDIGSISNLLIKASQQSLGMQDQPVALPPSAGMFPQLGAAASSICVLPSAQTAGVAAASPSGDAEEHYQLQRVNQLLASKTGILPSQRELDSAAGTQGSNFTQTGDAPNSMGLEQNKALSSAMQASPASPGGSPSSGQPSASPTVPAPTKPKPKIKRFQLPLDKGNGKKHKVSHLRTSSSEAHIPDQEASTTSLTSVTGTPGAEAEQQDTANVEQSKECGQPTGQVLPEIQATQNPANEQESTEPKTVEEEESNFSSPLMLWLQQEQKRKESIAEKKPKKGLVFEISSDDGFQICAESIEDAWKSLTDKVQEARSNARLKQLSFAGVNGLRMLGILHDAVVFLIEQLSGAKHCRNYKFRFHKPEEANEPPLNPHGSARAEVHLRKSAFDMFNFLASKHRQPPEYNPNDEEEEEVQLKSARRATSMDLPMPMRFRHLKKTSKEAVGVYRSPIHGRGLFCKRNIDAGEMVIEYAGNVIRSIQTDKREKYYDSKGIGCYMFRIDDSEVVDATMHGNAARFINHSCEPNCYSRVINIDGQKHIVIFAMRKIYRGEELTYDYKFPIEDASNKLPCNCGAKKCRKFLN</sequence>
<dbReference type="SUPFAM" id="SSF82199">
    <property type="entry name" value="SET domain"/>
    <property type="match status" value="1"/>
</dbReference>
<evidence type="ECO:0000256" key="18">
    <source>
        <dbReference type="ARBA" id="ARBA00023125"/>
    </source>
</evidence>
<feature type="compositionally biased region" description="Polar residues" evidence="28">
    <location>
        <begin position="1762"/>
        <end position="1771"/>
    </location>
</feature>
<dbReference type="PIRSF" id="PIRSF010354">
    <property type="entry name" value="Methyltransferase_trithorax"/>
    <property type="match status" value="1"/>
</dbReference>
<feature type="compositionally biased region" description="Polar residues" evidence="28">
    <location>
        <begin position="2469"/>
        <end position="2483"/>
    </location>
</feature>
<dbReference type="PROSITE" id="PS50868">
    <property type="entry name" value="POST_SET"/>
    <property type="match status" value="1"/>
</dbReference>
<dbReference type="EC" id="2.1.1.364" evidence="24"/>
<feature type="domain" description="PHD-type" evidence="29">
    <location>
        <begin position="1020"/>
        <end position="1071"/>
    </location>
</feature>
<dbReference type="InterPro" id="IPR036427">
    <property type="entry name" value="Bromodomain-like_sf"/>
</dbReference>
<dbReference type="Proteomes" id="UP000245341">
    <property type="component" value="Unplaced"/>
</dbReference>
<evidence type="ECO:0000256" key="12">
    <source>
        <dbReference type="ARBA" id="ARBA00022843"/>
    </source>
</evidence>
<dbReference type="InterPro" id="IPR019787">
    <property type="entry name" value="Znf_PHD-finger"/>
</dbReference>
<dbReference type="PROSITE" id="PS51805">
    <property type="entry name" value="EPHD"/>
    <property type="match status" value="1"/>
</dbReference>
<evidence type="ECO:0000256" key="5">
    <source>
        <dbReference type="ARBA" id="ARBA00022603"/>
    </source>
</evidence>
<feature type="region of interest" description="Disordered" evidence="28">
    <location>
        <begin position="1598"/>
        <end position="1622"/>
    </location>
</feature>
<evidence type="ECO:0000256" key="3">
    <source>
        <dbReference type="ARBA" id="ARBA00022499"/>
    </source>
</evidence>
<evidence type="ECO:0000256" key="13">
    <source>
        <dbReference type="ARBA" id="ARBA00022853"/>
    </source>
</evidence>
<evidence type="ECO:0000259" key="29">
    <source>
        <dbReference type="PROSITE" id="PS50016"/>
    </source>
</evidence>
<feature type="compositionally biased region" description="Basic and acidic residues" evidence="28">
    <location>
        <begin position="1884"/>
        <end position="1894"/>
    </location>
</feature>
<dbReference type="InterPro" id="IPR042023">
    <property type="entry name" value="KMT2A_PHD1"/>
</dbReference>
<keyword evidence="8 26" id="KW-0479">Metal-binding</keyword>
<dbReference type="PROSITE" id="PS50016">
    <property type="entry name" value="ZF_PHD_2"/>
    <property type="match status" value="3"/>
</dbReference>
<feature type="region of interest" description="Disordered" evidence="28">
    <location>
        <begin position="2914"/>
        <end position="3082"/>
    </location>
</feature>
<feature type="region of interest" description="Disordered" evidence="28">
    <location>
        <begin position="31"/>
        <end position="189"/>
    </location>
</feature>
<feature type="compositionally biased region" description="Polar residues" evidence="28">
    <location>
        <begin position="3013"/>
        <end position="3024"/>
    </location>
</feature>
<comment type="subcellular location">
    <subcellularLocation>
        <location evidence="1 24">Nucleus</location>
    </subcellularLocation>
</comment>
<evidence type="ECO:0000259" key="33">
    <source>
        <dbReference type="PROSITE" id="PS51805"/>
    </source>
</evidence>
<feature type="compositionally biased region" description="Basic and acidic residues" evidence="28">
    <location>
        <begin position="810"/>
        <end position="822"/>
    </location>
</feature>
<feature type="binding site" evidence="26">
    <location>
        <position position="3397"/>
    </location>
    <ligand>
        <name>Zn(2+)</name>
        <dbReference type="ChEBI" id="CHEBI:29105"/>
    </ligand>
</feature>
<dbReference type="CDD" id="cd19170">
    <property type="entry name" value="SET_KMT2A_2B"/>
    <property type="match status" value="1"/>
</dbReference>
<dbReference type="CDD" id="cd15592">
    <property type="entry name" value="PHD3_KMT2A"/>
    <property type="match status" value="1"/>
</dbReference>
<organism evidence="34 35">
    <name type="scientific">Leptonychotes weddellii</name>
    <name type="common">Weddell seal</name>
    <name type="synonym">Otaria weddellii</name>
    <dbReference type="NCBI Taxonomy" id="9713"/>
    <lineage>
        <taxon>Eukaryota</taxon>
        <taxon>Metazoa</taxon>
        <taxon>Chordata</taxon>
        <taxon>Craniata</taxon>
        <taxon>Vertebrata</taxon>
        <taxon>Euteleostomi</taxon>
        <taxon>Mammalia</taxon>
        <taxon>Eutheria</taxon>
        <taxon>Laurasiatheria</taxon>
        <taxon>Carnivora</taxon>
        <taxon>Caniformia</taxon>
        <taxon>Pinnipedia</taxon>
        <taxon>Phocidae</taxon>
        <taxon>Monachinae</taxon>
        <taxon>Lobodontini</taxon>
        <taxon>Leptonychotes</taxon>
    </lineage>
</organism>
<feature type="compositionally biased region" description="Low complexity" evidence="28">
    <location>
        <begin position="2249"/>
        <end position="2258"/>
    </location>
</feature>
<keyword evidence="6 24" id="KW-0808">Transferase</keyword>
<name>A0A7F8RHW0_LEPWE</name>
<dbReference type="CTD" id="4297"/>
<feature type="binding site" evidence="25">
    <location>
        <position position="3277"/>
    </location>
    <ligand>
        <name>S-adenosyl-L-methionine</name>
        <dbReference type="ChEBI" id="CHEBI:59789"/>
    </ligand>
</feature>
<dbReference type="SMART" id="SM00541">
    <property type="entry name" value="FYRN"/>
    <property type="match status" value="1"/>
</dbReference>
<feature type="domain" description="PHD-type" evidence="33">
    <location>
        <begin position="1319"/>
        <end position="1431"/>
    </location>
</feature>
<feature type="region of interest" description="Disordered" evidence="28">
    <location>
        <begin position="696"/>
        <end position="755"/>
    </location>
</feature>
<comment type="catalytic activity">
    <reaction evidence="21">
        <text>L-lysyl(4)-[histone H3] + S-adenosyl-L-methionine = N(6)-methyl-L-lysyl(4)-[histone H3] + S-adenosyl-L-homocysteine + H(+)</text>
        <dbReference type="Rhea" id="RHEA:60264"/>
        <dbReference type="Rhea" id="RHEA-COMP:15543"/>
        <dbReference type="Rhea" id="RHEA-COMP:15547"/>
        <dbReference type="ChEBI" id="CHEBI:15378"/>
        <dbReference type="ChEBI" id="CHEBI:29969"/>
        <dbReference type="ChEBI" id="CHEBI:57856"/>
        <dbReference type="ChEBI" id="CHEBI:59789"/>
        <dbReference type="ChEBI" id="CHEBI:61929"/>
        <dbReference type="EC" id="2.1.1.364"/>
    </reaction>
    <physiologicalReaction direction="left-to-right" evidence="21">
        <dbReference type="Rhea" id="RHEA:60265"/>
    </physiologicalReaction>
</comment>
<keyword evidence="11 26" id="KW-0862">Zinc</keyword>
<feature type="region of interest" description="Disordered" evidence="28">
    <location>
        <begin position="2166"/>
        <end position="2218"/>
    </location>
</feature>
<evidence type="ECO:0000256" key="2">
    <source>
        <dbReference type="ARBA" id="ARBA00022481"/>
    </source>
</evidence>
<keyword evidence="18" id="KW-0238">DNA-binding</keyword>
<feature type="compositionally biased region" description="Polar residues" evidence="28">
    <location>
        <begin position="962"/>
        <end position="980"/>
    </location>
</feature>
<dbReference type="InterPro" id="IPR013083">
    <property type="entry name" value="Znf_RING/FYVE/PHD"/>
</dbReference>
<dbReference type="PANTHER" id="PTHR45838">
    <property type="entry name" value="HISTONE-LYSINE-N-METHYLTRANSFERASE 2 KMT2 FAMILY MEMBER"/>
    <property type="match status" value="1"/>
</dbReference>
<feature type="compositionally biased region" description="Polar residues" evidence="28">
    <location>
        <begin position="306"/>
        <end position="322"/>
    </location>
</feature>
<feature type="domain" description="CXXC-type" evidence="32">
    <location>
        <begin position="737"/>
        <end position="785"/>
    </location>
</feature>
<accession>A0A7F8RHW0</accession>
<gene>
    <name evidence="35" type="primary">KMT2A</name>
</gene>
<feature type="compositionally biased region" description="Polar residues" evidence="28">
    <location>
        <begin position="2653"/>
        <end position="2666"/>
    </location>
</feature>
<dbReference type="SMART" id="SM00508">
    <property type="entry name" value="PostSET"/>
    <property type="match status" value="1"/>
</dbReference>
<feature type="domain" description="Post-SET" evidence="31">
    <location>
        <begin position="3391"/>
        <end position="3407"/>
    </location>
</feature>
<evidence type="ECO:0000256" key="7">
    <source>
        <dbReference type="ARBA" id="ARBA00022691"/>
    </source>
</evidence>
<evidence type="ECO:0000259" key="31">
    <source>
        <dbReference type="PROSITE" id="PS50868"/>
    </source>
</evidence>
<evidence type="ECO:0000259" key="32">
    <source>
        <dbReference type="PROSITE" id="PS51058"/>
    </source>
</evidence>
<dbReference type="GO" id="GO:0003677">
    <property type="term" value="F:DNA binding"/>
    <property type="evidence" value="ECO:0007669"/>
    <property type="project" value="UniProtKB-KW"/>
</dbReference>
<dbReference type="CDD" id="cd15590">
    <property type="entry name" value="PHD2_KMT2A"/>
    <property type="match status" value="1"/>
</dbReference>
<dbReference type="Pfam" id="PF05965">
    <property type="entry name" value="FYRC"/>
    <property type="match status" value="1"/>
</dbReference>
<evidence type="ECO:0000256" key="26">
    <source>
        <dbReference type="PIRSR" id="PIRSR010354-51"/>
    </source>
</evidence>
<evidence type="ECO:0000259" key="30">
    <source>
        <dbReference type="PROSITE" id="PS50280"/>
    </source>
</evidence>
<feature type="compositionally biased region" description="Polar residues" evidence="28">
    <location>
        <begin position="381"/>
        <end position="398"/>
    </location>
</feature>
<evidence type="ECO:0000256" key="1">
    <source>
        <dbReference type="ARBA" id="ARBA00004123"/>
    </source>
</evidence>
<keyword evidence="10 27" id="KW-0863">Zinc-finger</keyword>
<feature type="region of interest" description="Disordered" evidence="28">
    <location>
        <begin position="1945"/>
        <end position="2071"/>
    </location>
</feature>
<feature type="compositionally biased region" description="Low complexity" evidence="28">
    <location>
        <begin position="42"/>
        <end position="81"/>
    </location>
</feature>
<keyword evidence="15 24" id="KW-0805">Transcription regulation</keyword>
<dbReference type="SMART" id="SM00542">
    <property type="entry name" value="FYRC"/>
    <property type="match status" value="1"/>
</dbReference>
<feature type="compositionally biased region" description="Low complexity" evidence="28">
    <location>
        <begin position="1702"/>
        <end position="1724"/>
    </location>
</feature>
<feature type="compositionally biased region" description="Low complexity" evidence="28">
    <location>
        <begin position="2945"/>
        <end position="2969"/>
    </location>
</feature>
<dbReference type="PROSITE" id="PS50280">
    <property type="entry name" value="SET"/>
    <property type="match status" value="1"/>
</dbReference>
<feature type="compositionally biased region" description="Polar residues" evidence="28">
    <location>
        <begin position="2416"/>
        <end position="2425"/>
    </location>
</feature>
<dbReference type="PROSITE" id="PS51542">
    <property type="entry name" value="FYRN"/>
    <property type="match status" value="1"/>
</dbReference>
<keyword evidence="5 24" id="KW-0489">Methyltransferase</keyword>
<dbReference type="Pfam" id="PF05964">
    <property type="entry name" value="FYRN"/>
    <property type="match status" value="1"/>
</dbReference>
<feature type="binding site" evidence="25">
    <location>
        <begin position="3344"/>
        <end position="3345"/>
    </location>
    <ligand>
        <name>S-adenosyl-L-methionine</name>
        <dbReference type="ChEBI" id="CHEBI:59789"/>
    </ligand>
</feature>
<keyword evidence="14" id="KW-0007">Acetylation</keyword>
<feature type="binding site" evidence="25">
    <location>
        <position position="3321"/>
    </location>
    <ligand>
        <name>S-adenosyl-L-methionine</name>
        <dbReference type="ChEBI" id="CHEBI:59789"/>
    </ligand>
</feature>
<evidence type="ECO:0000256" key="25">
    <source>
        <dbReference type="PIRSR" id="PIRSR010354-50"/>
    </source>
</evidence>
<evidence type="ECO:0000256" key="28">
    <source>
        <dbReference type="SAM" id="MobiDB-lite"/>
    </source>
</evidence>
<evidence type="ECO:0000256" key="24">
    <source>
        <dbReference type="PIRNR" id="PIRNR010354"/>
    </source>
</evidence>
<evidence type="ECO:0000313" key="35">
    <source>
        <dbReference type="RefSeq" id="XP_030892945.1"/>
    </source>
</evidence>
<evidence type="ECO:0000256" key="19">
    <source>
        <dbReference type="ARBA" id="ARBA00023163"/>
    </source>
</evidence>
<dbReference type="FunFam" id="3.30.40.10:FF:000089">
    <property type="entry name" value="Histone-lysine N-methyltransferase"/>
    <property type="match status" value="1"/>
</dbReference>
<dbReference type="CDD" id="cd15588">
    <property type="entry name" value="PHD1_KMT2A"/>
    <property type="match status" value="1"/>
</dbReference>
<evidence type="ECO:0000256" key="22">
    <source>
        <dbReference type="ARBA" id="ARBA00050089"/>
    </source>
</evidence>
<feature type="compositionally biased region" description="Basic and acidic residues" evidence="28">
    <location>
        <begin position="2197"/>
        <end position="2218"/>
    </location>
</feature>
<dbReference type="PROSITE" id="PS51058">
    <property type="entry name" value="ZF_CXXC"/>
    <property type="match status" value="1"/>
</dbReference>
<feature type="binding site" evidence="26">
    <location>
        <position position="3395"/>
    </location>
    <ligand>
        <name>Zn(2+)</name>
        <dbReference type="ChEBI" id="CHEBI:29105"/>
    </ligand>
</feature>
<dbReference type="SMART" id="SM00249">
    <property type="entry name" value="PHD"/>
    <property type="match status" value="4"/>
</dbReference>
<feature type="domain" description="SET" evidence="30">
    <location>
        <begin position="3267"/>
        <end position="3383"/>
    </location>
</feature>
<dbReference type="InterPro" id="IPR003888">
    <property type="entry name" value="FYrich_N"/>
</dbReference>
<dbReference type="InterPro" id="IPR046341">
    <property type="entry name" value="SET_dom_sf"/>
</dbReference>
<evidence type="ECO:0000256" key="10">
    <source>
        <dbReference type="ARBA" id="ARBA00022771"/>
    </source>
</evidence>
<evidence type="ECO:0000256" key="17">
    <source>
        <dbReference type="ARBA" id="ARBA00023117"/>
    </source>
</evidence>
<dbReference type="GO" id="GO:0002376">
    <property type="term" value="P:immune system process"/>
    <property type="evidence" value="ECO:0007669"/>
    <property type="project" value="UniProtKB-ARBA"/>
</dbReference>
<dbReference type="FunFam" id="3.30.40.10:FF:000071">
    <property type="entry name" value="Histone-lysine N-methyltransferase"/>
    <property type="match status" value="1"/>
</dbReference>
<feature type="domain" description="PHD-type" evidence="29">
    <location>
        <begin position="1068"/>
        <end position="1122"/>
    </location>
</feature>
<dbReference type="GO" id="GO:0008270">
    <property type="term" value="F:zinc ion binding"/>
    <property type="evidence" value="ECO:0007669"/>
    <property type="project" value="UniProtKB-KW"/>
</dbReference>
<dbReference type="GO" id="GO:0040029">
    <property type="term" value="P:epigenetic regulation of gene expression"/>
    <property type="evidence" value="ECO:0007669"/>
    <property type="project" value="UniProtKB-ARBA"/>
</dbReference>
<dbReference type="Pfam" id="PF00628">
    <property type="entry name" value="PHD"/>
    <property type="match status" value="2"/>
</dbReference>
<feature type="compositionally biased region" description="Polar residues" evidence="28">
    <location>
        <begin position="633"/>
        <end position="652"/>
    </location>
</feature>
<feature type="compositionally biased region" description="Polar residues" evidence="28">
    <location>
        <begin position="1858"/>
        <end position="1873"/>
    </location>
</feature>
<dbReference type="GeneID" id="102734687"/>
<evidence type="ECO:0000256" key="14">
    <source>
        <dbReference type="ARBA" id="ARBA00022990"/>
    </source>
</evidence>
<keyword evidence="16" id="KW-0090">Biological rhythms</keyword>
<evidence type="ECO:0000256" key="6">
    <source>
        <dbReference type="ARBA" id="ARBA00022679"/>
    </source>
</evidence>
<feature type="region of interest" description="Disordered" evidence="28">
    <location>
        <begin position="628"/>
        <end position="656"/>
    </location>
</feature>
<keyword evidence="34" id="KW-1185">Reference proteome</keyword>
<dbReference type="FunFam" id="3.30.160.360:FF:000003">
    <property type="entry name" value="Histone-lysine N-methyltransferase"/>
    <property type="match status" value="1"/>
</dbReference>
<feature type="compositionally biased region" description="Basic and acidic residues" evidence="28">
    <location>
        <begin position="838"/>
        <end position="863"/>
    </location>
</feature>
<dbReference type="PANTHER" id="PTHR45838:SF2">
    <property type="entry name" value="HISTONE-LYSINE N-METHYLTRANSFERASE 2A"/>
    <property type="match status" value="1"/>
</dbReference>
<feature type="compositionally biased region" description="Pro residues" evidence="28">
    <location>
        <begin position="149"/>
        <end position="163"/>
    </location>
</feature>
<dbReference type="GO" id="GO:0045944">
    <property type="term" value="P:positive regulation of transcription by RNA polymerase II"/>
    <property type="evidence" value="ECO:0007669"/>
    <property type="project" value="UniProtKB-ARBA"/>
</dbReference>
<feature type="binding site" evidence="25">
    <location>
        <position position="3396"/>
    </location>
    <ligand>
        <name>S-adenosyl-L-methionine</name>
        <dbReference type="ChEBI" id="CHEBI:59789"/>
    </ligand>
</feature>
<feature type="binding site" evidence="25">
    <location>
        <position position="3279"/>
    </location>
    <ligand>
        <name>S-adenosyl-L-methionine</name>
        <dbReference type="ChEBI" id="CHEBI:59789"/>
    </ligand>
</feature>
<feature type="region of interest" description="Disordered" evidence="28">
    <location>
        <begin position="790"/>
        <end position="980"/>
    </location>
</feature>
<feature type="region of interest" description="Disordered" evidence="28">
    <location>
        <begin position="2243"/>
        <end position="2274"/>
    </location>
</feature>
<dbReference type="InterPro" id="IPR001965">
    <property type="entry name" value="Znf_PHD"/>
</dbReference>
<feature type="region of interest" description="Disordered" evidence="28">
    <location>
        <begin position="1823"/>
        <end position="1912"/>
    </location>
</feature>
<feature type="domain" description="PHD-type" evidence="29">
    <location>
        <begin position="1155"/>
        <end position="1216"/>
    </location>
</feature>
<feature type="region of interest" description="Disordered" evidence="28">
    <location>
        <begin position="2416"/>
        <end position="2496"/>
    </location>
</feature>
<keyword evidence="12" id="KW-0832">Ubl conjugation</keyword>
<dbReference type="InterPro" id="IPR016569">
    <property type="entry name" value="MeTrfase_trithorax"/>
</dbReference>
<evidence type="ECO:0000256" key="27">
    <source>
        <dbReference type="PROSITE-ProRule" id="PRU00509"/>
    </source>
</evidence>
<dbReference type="GO" id="GO:0035162">
    <property type="term" value="P:embryonic hemopoiesis"/>
    <property type="evidence" value="ECO:0007669"/>
    <property type="project" value="UniProtKB-ARBA"/>
</dbReference>
<dbReference type="FunFam" id="3.30.40.10:FF:000002">
    <property type="entry name" value="Histone-lysine N-methyltransferase"/>
    <property type="match status" value="1"/>
</dbReference>
<dbReference type="KEGG" id="lww:102734687"/>
<dbReference type="SUPFAM" id="SSF57903">
    <property type="entry name" value="FYVE/PHD zinc finger"/>
    <property type="match status" value="2"/>
</dbReference>
<dbReference type="InterPro" id="IPR042025">
    <property type="entry name" value="KMT2A_PHD2"/>
</dbReference>
<dbReference type="Pfam" id="PF02008">
    <property type="entry name" value="zf-CXXC"/>
    <property type="match status" value="1"/>
</dbReference>
<dbReference type="InterPro" id="IPR011011">
    <property type="entry name" value="Znf_FYVE_PHD"/>
</dbReference>
<feature type="region of interest" description="Disordered" evidence="28">
    <location>
        <begin position="303"/>
        <end position="535"/>
    </location>
</feature>
<dbReference type="Gene3D" id="3.30.160.360">
    <property type="match status" value="2"/>
</dbReference>
<feature type="compositionally biased region" description="Low complexity" evidence="28">
    <location>
        <begin position="357"/>
        <end position="380"/>
    </location>
</feature>
<feature type="compositionally biased region" description="Basic residues" evidence="28">
    <location>
        <begin position="2671"/>
        <end position="2686"/>
    </location>
</feature>
<feature type="region of interest" description="Disordered" evidence="28">
    <location>
        <begin position="3223"/>
        <end position="3246"/>
    </location>
</feature>
<keyword evidence="7 24" id="KW-0949">S-adenosyl-L-methionine</keyword>
<dbReference type="GO" id="GO:0035097">
    <property type="term" value="C:histone methyltransferase complex"/>
    <property type="evidence" value="ECO:0007669"/>
    <property type="project" value="InterPro"/>
</dbReference>
<dbReference type="GO" id="GO:0048511">
    <property type="term" value="P:rhythmic process"/>
    <property type="evidence" value="ECO:0007669"/>
    <property type="project" value="UniProtKB-KW"/>
</dbReference>
<evidence type="ECO:0000256" key="4">
    <source>
        <dbReference type="ARBA" id="ARBA00022553"/>
    </source>
</evidence>
<evidence type="ECO:0000256" key="23">
    <source>
        <dbReference type="ARBA" id="ARBA00050180"/>
    </source>
</evidence>
<dbReference type="Gene3D" id="1.20.920.10">
    <property type="entry name" value="Bromodomain-like"/>
    <property type="match status" value="1"/>
</dbReference>
<feature type="compositionally biased region" description="Polar residues" evidence="28">
    <location>
        <begin position="2919"/>
        <end position="2932"/>
    </location>
</feature>
<feature type="region of interest" description="Disordered" evidence="28">
    <location>
        <begin position="2621"/>
        <end position="2698"/>
    </location>
</feature>
<evidence type="ECO:0000256" key="16">
    <source>
        <dbReference type="ARBA" id="ARBA00023108"/>
    </source>
</evidence>
<evidence type="ECO:0000256" key="9">
    <source>
        <dbReference type="ARBA" id="ARBA00022737"/>
    </source>
</evidence>
<feature type="compositionally biased region" description="Polar residues" evidence="28">
    <location>
        <begin position="2179"/>
        <end position="2194"/>
    </location>
</feature>
<feature type="region of interest" description="Disordered" evidence="28">
    <location>
        <begin position="2100"/>
        <end position="2128"/>
    </location>
</feature>
<feature type="compositionally biased region" description="Low complexity" evidence="28">
    <location>
        <begin position="2624"/>
        <end position="2635"/>
    </location>
</feature>
<dbReference type="Gene3D" id="3.30.40.10">
    <property type="entry name" value="Zinc/RING finger domain, C3HC4 (zinc finger)"/>
    <property type="match status" value="3"/>
</dbReference>
<feature type="compositionally biased region" description="Low complexity" evidence="28">
    <location>
        <begin position="136"/>
        <end position="148"/>
    </location>
</feature>
<feature type="compositionally biased region" description="Low complexity" evidence="28">
    <location>
        <begin position="2688"/>
        <end position="2698"/>
    </location>
</feature>
<evidence type="ECO:0000313" key="34">
    <source>
        <dbReference type="Proteomes" id="UP000245341"/>
    </source>
</evidence>
<dbReference type="OrthoDB" id="308383at2759"/>
<dbReference type="RefSeq" id="XP_030892945.1">
    <property type="nucleotide sequence ID" value="XM_031037085.1"/>
</dbReference>
<feature type="binding site" evidence="26">
    <location>
        <position position="3402"/>
    </location>
    <ligand>
        <name>Zn(2+)</name>
        <dbReference type="ChEBI" id="CHEBI:29105"/>
    </ligand>
</feature>
<dbReference type="Pfam" id="PF00856">
    <property type="entry name" value="SET"/>
    <property type="match status" value="1"/>
</dbReference>
<feature type="compositionally biased region" description="Pro residues" evidence="28">
    <location>
        <begin position="893"/>
        <end position="903"/>
    </location>
</feature>
<evidence type="ECO:0000256" key="21">
    <source>
        <dbReference type="ARBA" id="ARBA00049353"/>
    </source>
</evidence>
<dbReference type="GO" id="GO:0032259">
    <property type="term" value="P:methylation"/>
    <property type="evidence" value="ECO:0007669"/>
    <property type="project" value="UniProtKB-KW"/>
</dbReference>
<feature type="compositionally biased region" description="Polar residues" evidence="28">
    <location>
        <begin position="2026"/>
        <end position="2045"/>
    </location>
</feature>
<dbReference type="InterPro" id="IPR047219">
    <property type="entry name" value="KMT2A_2B_SET"/>
</dbReference>
<proteinExistence type="inferred from homology"/>
<evidence type="ECO:0000256" key="11">
    <source>
        <dbReference type="ARBA" id="ARBA00022833"/>
    </source>
</evidence>
<feature type="region of interest" description="Disordered" evidence="28">
    <location>
        <begin position="1560"/>
        <end position="1583"/>
    </location>
</feature>
<keyword evidence="17" id="KW-0103">Bromodomain</keyword>
<reference evidence="35" key="1">
    <citation type="submission" date="2025-08" db="UniProtKB">
        <authorList>
            <consortium name="RefSeq"/>
        </authorList>
    </citation>
    <scope>IDENTIFICATION</scope>
    <source>
        <tissue evidence="35">Liver</tissue>
    </source>
</reference>
<dbReference type="FunFam" id="3.30.160.360:FF:000002">
    <property type="entry name" value="Histone-lysine N-methyltransferase"/>
    <property type="match status" value="1"/>
</dbReference>
<protein>
    <recommendedName>
        <fullName evidence="24">Histone-lysine N-methyltransferase</fullName>
        <ecNumber evidence="24">2.1.1.364</ecNumber>
    </recommendedName>
</protein>
<keyword evidence="3" id="KW-1017">Isopeptide bond</keyword>
<dbReference type="InterPro" id="IPR002857">
    <property type="entry name" value="Znf_CXXC"/>
</dbReference>
<feature type="compositionally biased region" description="Low complexity" evidence="28">
    <location>
        <begin position="1745"/>
        <end position="1755"/>
    </location>
</feature>
<dbReference type="InterPro" id="IPR034732">
    <property type="entry name" value="EPHD"/>
</dbReference>
<dbReference type="PROSITE" id="PS51543">
    <property type="entry name" value="FYRC"/>
    <property type="match status" value="1"/>
</dbReference>
<keyword evidence="9" id="KW-0677">Repeat</keyword>
<keyword evidence="4" id="KW-0597">Phosphoprotein</keyword>
<comment type="similarity">
    <text evidence="24">Belongs to the class V-like SAM-binding methyltransferase superfamily. Histone-lysine methyltransferase family. TRX/MLL subfamily.</text>
</comment>
<feature type="binding site" evidence="26">
    <location>
        <position position="3347"/>
    </location>
    <ligand>
        <name>Zn(2+)</name>
        <dbReference type="ChEBI" id="CHEBI:29105"/>
    </ligand>
</feature>
<keyword evidence="13 24" id="KW-0156">Chromatin regulator</keyword>
<comment type="catalytic activity">
    <reaction evidence="22">
        <text>N(6)-methyl-L-lysyl(4)-[histone H3] + S-adenosyl-L-methionine = N(6),N(6)-dimethyl-L-lysyl(4)-[histone H3] + S-adenosyl-L-homocysteine + H(+)</text>
        <dbReference type="Rhea" id="RHEA:60268"/>
        <dbReference type="Rhea" id="RHEA-COMP:15540"/>
        <dbReference type="Rhea" id="RHEA-COMP:15543"/>
        <dbReference type="ChEBI" id="CHEBI:15378"/>
        <dbReference type="ChEBI" id="CHEBI:57856"/>
        <dbReference type="ChEBI" id="CHEBI:59789"/>
        <dbReference type="ChEBI" id="CHEBI:61929"/>
        <dbReference type="ChEBI" id="CHEBI:61976"/>
    </reaction>
    <physiologicalReaction direction="left-to-right" evidence="22">
        <dbReference type="Rhea" id="RHEA:60269"/>
    </physiologicalReaction>
</comment>
<dbReference type="Gene3D" id="2.170.270.10">
    <property type="entry name" value="SET domain"/>
    <property type="match status" value="1"/>
</dbReference>
<dbReference type="InterPro" id="IPR001214">
    <property type="entry name" value="SET_dom"/>
</dbReference>
<keyword evidence="2" id="KW-0488">Methylation</keyword>
<evidence type="ECO:0000256" key="20">
    <source>
        <dbReference type="ARBA" id="ARBA00023242"/>
    </source>
</evidence>
<dbReference type="Pfam" id="PF13771">
    <property type="entry name" value="zf-HC5HC2H"/>
    <property type="match status" value="1"/>
</dbReference>
<feature type="compositionally biased region" description="Basic and acidic residues" evidence="28">
    <location>
        <begin position="436"/>
        <end position="480"/>
    </location>
</feature>
<feature type="region of interest" description="Disordered" evidence="28">
    <location>
        <begin position="1252"/>
        <end position="1300"/>
    </location>
</feature>
<dbReference type="InterPro" id="IPR003889">
    <property type="entry name" value="FYrich_C"/>
</dbReference>
<evidence type="ECO:0000256" key="8">
    <source>
        <dbReference type="ARBA" id="ARBA00022723"/>
    </source>
</evidence>
<keyword evidence="19 24" id="KW-0804">Transcription</keyword>
<dbReference type="GO" id="GO:0140945">
    <property type="term" value="F:histone H3K4 monomethyltransferase activity"/>
    <property type="evidence" value="ECO:0007669"/>
    <property type="project" value="UniProtKB-EC"/>
</dbReference>
<evidence type="ECO:0000256" key="15">
    <source>
        <dbReference type="ARBA" id="ARBA00023015"/>
    </source>
</evidence>
<dbReference type="FunFam" id="2.170.270.10:FF:000149">
    <property type="entry name" value="Myeloid/lymphoid or mixed-lineage leukemia"/>
    <property type="match status" value="1"/>
</dbReference>
<comment type="catalytic activity">
    <reaction evidence="23">
        <text>L-cysteinyl-[protein] + S-adenosyl-L-methionine = S-methyl-L-cysteinyl-[protein] + S-adenosyl-L-homocysteine + H(+)</text>
        <dbReference type="Rhea" id="RHEA:66544"/>
        <dbReference type="Rhea" id="RHEA-COMP:10131"/>
        <dbReference type="Rhea" id="RHEA-COMP:10132"/>
        <dbReference type="ChEBI" id="CHEBI:15378"/>
        <dbReference type="ChEBI" id="CHEBI:29950"/>
        <dbReference type="ChEBI" id="CHEBI:57856"/>
        <dbReference type="ChEBI" id="CHEBI:59789"/>
        <dbReference type="ChEBI" id="CHEBI:82612"/>
    </reaction>
    <physiologicalReaction direction="left-to-right" evidence="23">
        <dbReference type="Rhea" id="RHEA:66545"/>
    </physiologicalReaction>
</comment>
<keyword evidence="20 24" id="KW-0539">Nucleus</keyword>
<dbReference type="InterPro" id="IPR003616">
    <property type="entry name" value="Post-SET_dom"/>
</dbReference>
<dbReference type="SMART" id="SM00317">
    <property type="entry name" value="SET"/>
    <property type="match status" value="1"/>
</dbReference>
<dbReference type="InterPro" id="IPR044133">
    <property type="entry name" value="KMT2A_PHD3"/>
</dbReference>
<feature type="region of interest" description="Disordered" evidence="28">
    <location>
        <begin position="1701"/>
        <end position="1774"/>
    </location>
</feature>
<feature type="compositionally biased region" description="Polar residues" evidence="28">
    <location>
        <begin position="2265"/>
        <end position="2274"/>
    </location>
</feature>